<evidence type="ECO:0000313" key="3">
    <source>
        <dbReference type="EMBL" id="VDM71176.1"/>
    </source>
</evidence>
<feature type="transmembrane region" description="Helical" evidence="1">
    <location>
        <begin position="164"/>
        <end position="184"/>
    </location>
</feature>
<dbReference type="GO" id="GO:0005975">
    <property type="term" value="P:carbohydrate metabolic process"/>
    <property type="evidence" value="ECO:0007669"/>
    <property type="project" value="InterPro"/>
</dbReference>
<feature type="domain" description="Glycosyl-hydrolase family 116 catalytic region" evidence="2">
    <location>
        <begin position="7"/>
        <end position="163"/>
    </location>
</feature>
<feature type="non-terminal residue" evidence="3">
    <location>
        <position position="194"/>
    </location>
</feature>
<keyword evidence="4" id="KW-1185">Reference proteome</keyword>
<dbReference type="PANTHER" id="PTHR12654:SF2">
    <property type="entry name" value="NON-LYSOSOMAL GLUCOSYLCERAMIDASE"/>
    <property type="match status" value="1"/>
</dbReference>
<reference evidence="3 4" key="1">
    <citation type="submission" date="2018-11" db="EMBL/GenBank/DDBJ databases">
        <authorList>
            <consortium name="Pathogen Informatics"/>
        </authorList>
    </citation>
    <scope>NUCLEOTIDE SEQUENCE [LARGE SCALE GENOMIC DNA]</scope>
</reference>
<dbReference type="OrthoDB" id="730489at2759"/>
<dbReference type="AlphaFoldDB" id="A0A3P7IMN1"/>
<dbReference type="InterPro" id="IPR008928">
    <property type="entry name" value="6-hairpin_glycosidase_sf"/>
</dbReference>
<accession>A0A3P7IMN1</accession>
<proteinExistence type="predicted"/>
<dbReference type="GO" id="GO:0008422">
    <property type="term" value="F:beta-glucosidase activity"/>
    <property type="evidence" value="ECO:0007669"/>
    <property type="project" value="TreeGrafter"/>
</dbReference>
<name>A0A3P7IMN1_STRVU</name>
<dbReference type="InterPro" id="IPR052566">
    <property type="entry name" value="Non-lysos_glucosylceramidase"/>
</dbReference>
<evidence type="ECO:0000259" key="2">
    <source>
        <dbReference type="Pfam" id="PF04685"/>
    </source>
</evidence>
<keyword evidence="1" id="KW-0812">Transmembrane</keyword>
<dbReference type="Pfam" id="PF04685">
    <property type="entry name" value="DUF608"/>
    <property type="match status" value="1"/>
</dbReference>
<keyword evidence="1" id="KW-0472">Membrane</keyword>
<dbReference type="SUPFAM" id="SSF48208">
    <property type="entry name" value="Six-hairpin glycosidases"/>
    <property type="match status" value="1"/>
</dbReference>
<evidence type="ECO:0000313" key="4">
    <source>
        <dbReference type="Proteomes" id="UP000270094"/>
    </source>
</evidence>
<sequence>MTGISEVALQVFIDRLWTGSYFRFCERSRSRESIMADQLCGVWFLQSVSPQLAAEVLPENMVRQALKTIYDYNVCRFANGKMGAVNGMRPDGKVDREYIQSLSICCLKADEVWTGVTYAVAAFLLQQGETAKAFHTASGCYNACFERMGLQYQTPEALYETKFVVFYSVLVFFYISIVFMIAFLSNEMDIFIRQ</sequence>
<dbReference type="Proteomes" id="UP000270094">
    <property type="component" value="Unassembled WGS sequence"/>
</dbReference>
<protein>
    <recommendedName>
        <fullName evidence="2">Glycosyl-hydrolase family 116 catalytic region domain-containing protein</fullName>
    </recommendedName>
</protein>
<dbReference type="PANTHER" id="PTHR12654">
    <property type="entry name" value="BILE ACID BETA-GLUCOSIDASE-RELATED"/>
    <property type="match status" value="1"/>
</dbReference>
<keyword evidence="1" id="KW-1133">Transmembrane helix</keyword>
<gene>
    <name evidence="3" type="ORF">SVUK_LOCUS6174</name>
</gene>
<organism evidence="3 4">
    <name type="scientific">Strongylus vulgaris</name>
    <name type="common">Blood worm</name>
    <dbReference type="NCBI Taxonomy" id="40348"/>
    <lineage>
        <taxon>Eukaryota</taxon>
        <taxon>Metazoa</taxon>
        <taxon>Ecdysozoa</taxon>
        <taxon>Nematoda</taxon>
        <taxon>Chromadorea</taxon>
        <taxon>Rhabditida</taxon>
        <taxon>Rhabditina</taxon>
        <taxon>Rhabditomorpha</taxon>
        <taxon>Strongyloidea</taxon>
        <taxon>Strongylidae</taxon>
        <taxon>Strongylus</taxon>
    </lineage>
</organism>
<dbReference type="InterPro" id="IPR006775">
    <property type="entry name" value="GH116_catalytic"/>
</dbReference>
<dbReference type="EMBL" id="UYYB01019162">
    <property type="protein sequence ID" value="VDM71176.1"/>
    <property type="molecule type" value="Genomic_DNA"/>
</dbReference>
<evidence type="ECO:0000256" key="1">
    <source>
        <dbReference type="SAM" id="Phobius"/>
    </source>
</evidence>